<feature type="compositionally biased region" description="Polar residues" evidence="1">
    <location>
        <begin position="1"/>
        <end position="18"/>
    </location>
</feature>
<sequence>MQMSTNKNNSNGPETATPPSDDDDANISLPQLEAHLAPVGQPVEGAFSTRTVLFVRAYWAAEDGEQERAGGHMYVERLDPLLTVQPLPIILIHGDWHTGQVWNTKPDGKPGWASYFNYQGYRVYVVDLPACGRSNSLTAGQLLVANQSAVPSEAIVARDVTATASQTQEGWDTARLHTQWPGSGQSGDAIFDRYYASLVPLLLRKADRQKLAQSALSSLLDETGPAILIGEGSGATMAWLAADAKPQQVAAVMAIEPAGPPCGTARSQQQQQQQQPDISCHHHHRRFSPQIRLDRQVRAWGLADIPMQFDPPVKAPADLDVIATLALGHQGTCAMQACAENSWPRQAPGPPPTPRRLTNLETMPHLVVTAQASSHSTYDWATVKFLRQAGAKTDSKRLEEYGVLGNGHLMFLEENSDEIACLLCMWIAERFPTVVADV</sequence>
<evidence type="ECO:0000259" key="2">
    <source>
        <dbReference type="Pfam" id="PF12697"/>
    </source>
</evidence>
<keyword evidence="4" id="KW-1185">Reference proteome</keyword>
<dbReference type="InterPro" id="IPR029058">
    <property type="entry name" value="AB_hydrolase_fold"/>
</dbReference>
<dbReference type="PANTHER" id="PTHR43194">
    <property type="entry name" value="HYDROLASE ALPHA/BETA FOLD FAMILY"/>
    <property type="match status" value="1"/>
</dbReference>
<evidence type="ECO:0000313" key="3">
    <source>
        <dbReference type="EMBL" id="PFH58116.1"/>
    </source>
</evidence>
<dbReference type="Pfam" id="PF12697">
    <property type="entry name" value="Abhydrolase_6"/>
    <property type="match status" value="1"/>
</dbReference>
<dbReference type="CDD" id="cd12809">
    <property type="entry name" value="Esterase_713_like-2"/>
    <property type="match status" value="1"/>
</dbReference>
<reference evidence="3 4" key="2">
    <citation type="journal article" date="2017" name="Sci. Rep.">
        <title>Ant-infecting Ophiocordyceps genomes reveal a high diversity of potential behavioral manipulation genes and a possible major role for enterotoxins.</title>
        <authorList>
            <person name="de Bekker C."/>
            <person name="Ohm R.A."/>
            <person name="Evans H.C."/>
            <person name="Brachmann A."/>
            <person name="Hughes D.P."/>
        </authorList>
    </citation>
    <scope>NUCLEOTIDE SEQUENCE [LARGE SCALE GENOMIC DNA]</scope>
    <source>
        <strain evidence="3 4">SC16a</strain>
    </source>
</reference>
<dbReference type="EMBL" id="LAZP02000327">
    <property type="protein sequence ID" value="PFH58116.1"/>
    <property type="molecule type" value="Genomic_DNA"/>
</dbReference>
<protein>
    <recommendedName>
        <fullName evidence="2">AB hydrolase-1 domain-containing protein</fullName>
    </recommendedName>
</protein>
<dbReference type="STRING" id="268505.A0A2A9PBC1"/>
<gene>
    <name evidence="3" type="ORF">XA68_14141</name>
</gene>
<proteinExistence type="predicted"/>
<dbReference type="SUPFAM" id="SSF53474">
    <property type="entry name" value="alpha/beta-Hydrolases"/>
    <property type="match status" value="1"/>
</dbReference>
<dbReference type="PANTHER" id="PTHR43194:SF4">
    <property type="entry name" value="AB HYDROLASE-1 DOMAIN-CONTAINING PROTEIN"/>
    <property type="match status" value="1"/>
</dbReference>
<feature type="region of interest" description="Disordered" evidence="1">
    <location>
        <begin position="261"/>
        <end position="285"/>
    </location>
</feature>
<accession>A0A2A9PBC1</accession>
<dbReference type="InterPro" id="IPR050228">
    <property type="entry name" value="Carboxylesterase_BioH"/>
</dbReference>
<feature type="domain" description="AB hydrolase-1" evidence="2">
    <location>
        <begin position="89"/>
        <end position="420"/>
    </location>
</feature>
<dbReference type="Proteomes" id="UP000037136">
    <property type="component" value="Unassembled WGS sequence"/>
</dbReference>
<evidence type="ECO:0000313" key="4">
    <source>
        <dbReference type="Proteomes" id="UP000037136"/>
    </source>
</evidence>
<comment type="caution">
    <text evidence="3">The sequence shown here is derived from an EMBL/GenBank/DDBJ whole genome shotgun (WGS) entry which is preliminary data.</text>
</comment>
<name>A0A2A9PBC1_OPHUN</name>
<dbReference type="OrthoDB" id="9978720at2759"/>
<dbReference type="AlphaFoldDB" id="A0A2A9PBC1"/>
<organism evidence="3 4">
    <name type="scientific">Ophiocordyceps unilateralis</name>
    <name type="common">Zombie-ant fungus</name>
    <name type="synonym">Torrubia unilateralis</name>
    <dbReference type="NCBI Taxonomy" id="268505"/>
    <lineage>
        <taxon>Eukaryota</taxon>
        <taxon>Fungi</taxon>
        <taxon>Dikarya</taxon>
        <taxon>Ascomycota</taxon>
        <taxon>Pezizomycotina</taxon>
        <taxon>Sordariomycetes</taxon>
        <taxon>Hypocreomycetidae</taxon>
        <taxon>Hypocreales</taxon>
        <taxon>Ophiocordycipitaceae</taxon>
        <taxon>Ophiocordyceps</taxon>
    </lineage>
</organism>
<feature type="region of interest" description="Disordered" evidence="1">
    <location>
        <begin position="1"/>
        <end position="27"/>
    </location>
</feature>
<evidence type="ECO:0000256" key="1">
    <source>
        <dbReference type="SAM" id="MobiDB-lite"/>
    </source>
</evidence>
<dbReference type="Gene3D" id="3.40.50.1820">
    <property type="entry name" value="alpha/beta hydrolase"/>
    <property type="match status" value="1"/>
</dbReference>
<reference evidence="3 4" key="1">
    <citation type="journal article" date="2015" name="BMC Genomics">
        <title>Gene expression during zombie ant biting behavior reflects the complexity underlying fungal parasitic behavioral manipulation.</title>
        <authorList>
            <person name="de Bekker C."/>
            <person name="Ohm R.A."/>
            <person name="Loreto R.G."/>
            <person name="Sebastian A."/>
            <person name="Albert I."/>
            <person name="Merrow M."/>
            <person name="Brachmann A."/>
            <person name="Hughes D.P."/>
        </authorList>
    </citation>
    <scope>NUCLEOTIDE SEQUENCE [LARGE SCALE GENOMIC DNA]</scope>
    <source>
        <strain evidence="3 4">SC16a</strain>
    </source>
</reference>
<dbReference type="InterPro" id="IPR000073">
    <property type="entry name" value="AB_hydrolase_1"/>
</dbReference>